<proteinExistence type="predicted"/>
<sequence>MLYVDIPTQAEVSRLVSARGEALISLYVQATPETQHIDAARTRLKQLTAEAVAQLEEAGAAKRTIWPIEEQLNDLMDDDAFWRVQANTLAVFVTPDALHTYRLPNHLTETAQVSDRFHLKPLLRAVSMPQHAFVLALAENEVRVIEVLGDQPAQEIRVPDLPRDATSVAGTANVNSRSYSGRQGGGEGQKHHLRQYCRQVDAALRGLLSGRSEPLILAATEPLLSLYRSVNSYAHLAQSAIETSPVRIPAHDLGADARKIVDQLNAEMVAEFGALYAERENDGRATAQVARAARAATFGAVDTLLVDMDSVMPGLVDEDTGEVTFEESESAVSYGVIDEIVGRVLANGGRVLAVRRGDLPQDADLAAILRYAI</sequence>
<keyword evidence="1" id="KW-0614">Plasmid</keyword>
<gene>
    <name evidence="1" type="ORF">E4191_17320</name>
</gene>
<dbReference type="EMBL" id="CP040760">
    <property type="protein sequence ID" value="QDA35906.1"/>
    <property type="molecule type" value="Genomic_DNA"/>
</dbReference>
<evidence type="ECO:0008006" key="3">
    <source>
        <dbReference type="Google" id="ProtNLM"/>
    </source>
</evidence>
<dbReference type="KEGG" id="plia:E4191_17320"/>
<dbReference type="Pfam" id="PF18855">
    <property type="entry name" value="baeRF_family11"/>
    <property type="match status" value="1"/>
</dbReference>
<protein>
    <recommendedName>
        <fullName evidence="3">Chemotaxis protein</fullName>
    </recommendedName>
</protein>
<dbReference type="InterPro" id="IPR041638">
    <property type="entry name" value="BaeRF_family11"/>
</dbReference>
<evidence type="ECO:0000313" key="1">
    <source>
        <dbReference type="EMBL" id="QDA35906.1"/>
    </source>
</evidence>
<geneLocation type="plasmid" evidence="1 2">
    <name>unnamed6</name>
</geneLocation>
<dbReference type="Proteomes" id="UP000296374">
    <property type="component" value="Plasmid unnamed6"/>
</dbReference>
<reference evidence="2" key="1">
    <citation type="submission" date="2019-05" db="EMBL/GenBank/DDBJ databases">
        <title>Tamlana fucoidanivorans sp. nov., isolated from the surface of algae collected from Fujian province in China.</title>
        <authorList>
            <person name="Li J."/>
        </authorList>
    </citation>
    <scope>NUCLEOTIDE SEQUENCE [LARGE SCALE GENOMIC DNA]</scope>
    <source>
        <strain evidence="2">2251</strain>
        <plasmid evidence="2">unnamed6</plasmid>
    </source>
</reference>
<accession>A0A4Y5SSX4</accession>
<evidence type="ECO:0000313" key="2">
    <source>
        <dbReference type="Proteomes" id="UP000296374"/>
    </source>
</evidence>
<name>A0A4Y5SSX4_9RHOB</name>
<dbReference type="RefSeq" id="WP_139615718.1">
    <property type="nucleotide sequence ID" value="NZ_CP040760.1"/>
</dbReference>
<organism evidence="1 2">
    <name type="scientific">Paracoccus liaowanqingii</name>
    <dbReference type="NCBI Taxonomy" id="2560053"/>
    <lineage>
        <taxon>Bacteria</taxon>
        <taxon>Pseudomonadati</taxon>
        <taxon>Pseudomonadota</taxon>
        <taxon>Alphaproteobacteria</taxon>
        <taxon>Rhodobacterales</taxon>
        <taxon>Paracoccaceae</taxon>
        <taxon>Paracoccus</taxon>
    </lineage>
</organism>
<dbReference type="AlphaFoldDB" id="A0A4Y5SSX4"/>